<evidence type="ECO:0000256" key="3">
    <source>
        <dbReference type="ARBA" id="ARBA00023274"/>
    </source>
</evidence>
<protein>
    <recommendedName>
        <fullName evidence="4">Large ribosomal subunit protein uL3</fullName>
    </recommendedName>
    <alternativeName>
        <fullName evidence="5">60S ribosomal protein L3</fullName>
    </alternativeName>
</protein>
<evidence type="ECO:0000256" key="2">
    <source>
        <dbReference type="ARBA" id="ARBA00022980"/>
    </source>
</evidence>
<dbReference type="InterPro" id="IPR045077">
    <property type="entry name" value="L3_arc_euk"/>
</dbReference>
<dbReference type="EMBL" id="KV454406">
    <property type="protein sequence ID" value="ODQ68377.1"/>
    <property type="molecule type" value="Genomic_DNA"/>
</dbReference>
<dbReference type="GO" id="GO:0003735">
    <property type="term" value="F:structural constituent of ribosome"/>
    <property type="evidence" value="ECO:0007669"/>
    <property type="project" value="InterPro"/>
</dbReference>
<dbReference type="PANTHER" id="PTHR11363">
    <property type="entry name" value="60S RIBOSOMAL PROTEIN L3-RELATED"/>
    <property type="match status" value="1"/>
</dbReference>
<keyword evidence="9" id="KW-1185">Reference proteome</keyword>
<proteinExistence type="inferred from homology"/>
<dbReference type="AlphaFoldDB" id="A0A1E3PU47"/>
<feature type="region of interest" description="Disordered" evidence="7">
    <location>
        <begin position="1"/>
        <end position="35"/>
    </location>
</feature>
<evidence type="ECO:0000256" key="5">
    <source>
        <dbReference type="ARBA" id="ARBA00035354"/>
    </source>
</evidence>
<dbReference type="STRING" id="857566.A0A1E3PU47"/>
<evidence type="ECO:0000256" key="6">
    <source>
        <dbReference type="RuleBase" id="RU003905"/>
    </source>
</evidence>
<dbReference type="FunFam" id="3.30.1430.10:FF:000001">
    <property type="entry name" value="60S ribosomal protein L3"/>
    <property type="match status" value="1"/>
</dbReference>
<keyword evidence="3 6" id="KW-0687">Ribonucleoprotein</keyword>
<dbReference type="InterPro" id="IPR019926">
    <property type="entry name" value="Ribosomal_uL3_CS"/>
</dbReference>
<accession>A0A1E3PU47</accession>
<dbReference type="PROSITE" id="PS00474">
    <property type="entry name" value="RIBOSOMAL_L3"/>
    <property type="match status" value="1"/>
</dbReference>
<organism evidence="8 9">
    <name type="scientific">Nadsonia fulvescens var. elongata DSM 6958</name>
    <dbReference type="NCBI Taxonomy" id="857566"/>
    <lineage>
        <taxon>Eukaryota</taxon>
        <taxon>Fungi</taxon>
        <taxon>Dikarya</taxon>
        <taxon>Ascomycota</taxon>
        <taxon>Saccharomycotina</taxon>
        <taxon>Dipodascomycetes</taxon>
        <taxon>Dipodascales</taxon>
        <taxon>Dipodascales incertae sedis</taxon>
        <taxon>Nadsonia</taxon>
    </lineage>
</organism>
<evidence type="ECO:0000256" key="4">
    <source>
        <dbReference type="ARBA" id="ARBA00035243"/>
    </source>
</evidence>
<dbReference type="Gene3D" id="2.40.30.10">
    <property type="entry name" value="Translation factors"/>
    <property type="match status" value="1"/>
</dbReference>
<dbReference type="Pfam" id="PF00297">
    <property type="entry name" value="Ribosomal_L3"/>
    <property type="match status" value="1"/>
</dbReference>
<feature type="compositionally biased region" description="Basic and acidic residues" evidence="7">
    <location>
        <begin position="1"/>
        <end position="10"/>
    </location>
</feature>
<dbReference type="FunFam" id="4.10.960.10:FF:000002">
    <property type="entry name" value="60S ribosomal protein L3"/>
    <property type="match status" value="1"/>
</dbReference>
<evidence type="ECO:0000256" key="7">
    <source>
        <dbReference type="SAM" id="MobiDB-lite"/>
    </source>
</evidence>
<dbReference type="OrthoDB" id="1611972at2759"/>
<dbReference type="FunFam" id="2.40.30.10:FF:000079">
    <property type="entry name" value="60S ribosomal protein L3"/>
    <property type="match status" value="1"/>
</dbReference>
<sequence length="389" mass="44186">MSHRKYEAPRHGSLGFLPKKRASRSRGKCKSFPNDDKSKPVALTAFLGYKAGMTTIVRDLDRPGSKMHKREVVEAVTVVDTPDLVVVGVVGYVETPRGLRSLTTVWAEHLSDEVKRRFYKNWYKSKKKAFTKYAKKYSGDAESINRELERINKYCTVVRVLAHTQTRKNPLSQKKAHLAEIQINGGSTADKVQWAKEHFEKTVDVSSVFEQDEMIDVIAVTKGHGYEGVTARWGTKKLPRKTHRGLRKVACIGAWHPANVQWTVARAGQRGYHHRTSVNHKIYRVGKGEDESNAATEFDRTKKQITPLGGFVRYGEVRNDFLILKGSVPGVKKRVLTLRKSLFIHTSRRSLEKVQLKWIDTASKFGKGRFQTPAEKHAFMGTLKKDIEN</sequence>
<reference evidence="8 9" key="1">
    <citation type="journal article" date="2016" name="Proc. Natl. Acad. Sci. U.S.A.">
        <title>Comparative genomics of biotechnologically important yeasts.</title>
        <authorList>
            <person name="Riley R."/>
            <person name="Haridas S."/>
            <person name="Wolfe K.H."/>
            <person name="Lopes M.R."/>
            <person name="Hittinger C.T."/>
            <person name="Goeker M."/>
            <person name="Salamov A.A."/>
            <person name="Wisecaver J.H."/>
            <person name="Long T.M."/>
            <person name="Calvey C.H."/>
            <person name="Aerts A.L."/>
            <person name="Barry K.W."/>
            <person name="Choi C."/>
            <person name="Clum A."/>
            <person name="Coughlan A.Y."/>
            <person name="Deshpande S."/>
            <person name="Douglass A.P."/>
            <person name="Hanson S.J."/>
            <person name="Klenk H.-P."/>
            <person name="LaButti K.M."/>
            <person name="Lapidus A."/>
            <person name="Lindquist E.A."/>
            <person name="Lipzen A.M."/>
            <person name="Meier-Kolthoff J.P."/>
            <person name="Ohm R.A."/>
            <person name="Otillar R.P."/>
            <person name="Pangilinan J.L."/>
            <person name="Peng Y."/>
            <person name="Rokas A."/>
            <person name="Rosa C.A."/>
            <person name="Scheuner C."/>
            <person name="Sibirny A.A."/>
            <person name="Slot J.C."/>
            <person name="Stielow J.B."/>
            <person name="Sun H."/>
            <person name="Kurtzman C.P."/>
            <person name="Blackwell M."/>
            <person name="Grigoriev I.V."/>
            <person name="Jeffries T.W."/>
        </authorList>
    </citation>
    <scope>NUCLEOTIDE SEQUENCE [LARGE SCALE GENOMIC DNA]</scope>
    <source>
        <strain evidence="8 9">DSM 6958</strain>
    </source>
</reference>
<dbReference type="Gene3D" id="3.30.1430.10">
    <property type="match status" value="1"/>
</dbReference>
<feature type="compositionally biased region" description="Basic residues" evidence="7">
    <location>
        <begin position="18"/>
        <end position="29"/>
    </location>
</feature>
<dbReference type="GO" id="GO:0022625">
    <property type="term" value="C:cytosolic large ribosomal subunit"/>
    <property type="evidence" value="ECO:0007669"/>
    <property type="project" value="TreeGrafter"/>
</dbReference>
<dbReference type="FunFam" id="2.40.30.10:FF:000351">
    <property type="entry name" value="Ribosomal protein L3"/>
    <property type="match status" value="1"/>
</dbReference>
<dbReference type="Gene3D" id="4.10.960.10">
    <property type="entry name" value="Ribosomal protein L3, domain 3"/>
    <property type="match status" value="1"/>
</dbReference>
<dbReference type="InterPro" id="IPR009000">
    <property type="entry name" value="Transl_B-barrel_sf"/>
</dbReference>
<name>A0A1E3PU47_9ASCO</name>
<evidence type="ECO:0000313" key="8">
    <source>
        <dbReference type="EMBL" id="ODQ68377.1"/>
    </source>
</evidence>
<dbReference type="GO" id="GO:0006412">
    <property type="term" value="P:translation"/>
    <property type="evidence" value="ECO:0007669"/>
    <property type="project" value="InterPro"/>
</dbReference>
<comment type="similarity">
    <text evidence="1 6">Belongs to the universal ribosomal protein uL3 family.</text>
</comment>
<evidence type="ECO:0000313" key="9">
    <source>
        <dbReference type="Proteomes" id="UP000095009"/>
    </source>
</evidence>
<dbReference type="SUPFAM" id="SSF50447">
    <property type="entry name" value="Translation proteins"/>
    <property type="match status" value="1"/>
</dbReference>
<keyword evidence="2 6" id="KW-0689">Ribosomal protein</keyword>
<dbReference type="InterPro" id="IPR000597">
    <property type="entry name" value="Ribosomal_uL3"/>
</dbReference>
<dbReference type="PANTHER" id="PTHR11363:SF5">
    <property type="entry name" value="LARGE RIBOSOMAL SUBUNIT PROTEIN UL3"/>
    <property type="match status" value="1"/>
</dbReference>
<gene>
    <name evidence="8" type="ORF">NADFUDRAFT_81359</name>
</gene>
<evidence type="ECO:0000256" key="1">
    <source>
        <dbReference type="ARBA" id="ARBA00006540"/>
    </source>
</evidence>
<dbReference type="Proteomes" id="UP000095009">
    <property type="component" value="Unassembled WGS sequence"/>
</dbReference>
<dbReference type="InterPro" id="IPR044892">
    <property type="entry name" value="Ribosomal_L3_dom_3_arc_sf"/>
</dbReference>
<dbReference type="GO" id="GO:0003723">
    <property type="term" value="F:RNA binding"/>
    <property type="evidence" value="ECO:0007669"/>
    <property type="project" value="TreeGrafter"/>
</dbReference>